<gene>
    <name evidence="23" type="ORF">N7476_008153</name>
</gene>
<feature type="transmembrane region" description="Helical" evidence="19">
    <location>
        <begin position="546"/>
        <end position="567"/>
    </location>
</feature>
<feature type="binding site" evidence="18">
    <location>
        <position position="1005"/>
    </location>
    <ligand>
        <name>Mg(2+)</name>
        <dbReference type="ChEBI" id="CHEBI:18420"/>
    </ligand>
</feature>
<dbReference type="PROSITE" id="PS00154">
    <property type="entry name" value="ATPASE_E1_E2"/>
    <property type="match status" value="1"/>
</dbReference>
<dbReference type="PANTHER" id="PTHR24092:SF150">
    <property type="entry name" value="PHOSPHOLIPID-TRANSPORTING ATPASE"/>
    <property type="match status" value="1"/>
</dbReference>
<dbReference type="GO" id="GO:0005524">
    <property type="term" value="F:ATP binding"/>
    <property type="evidence" value="ECO:0007669"/>
    <property type="project" value="UniProtKB-UniRule"/>
</dbReference>
<evidence type="ECO:0000256" key="4">
    <source>
        <dbReference type="ARBA" id="ARBA00022692"/>
    </source>
</evidence>
<evidence type="ECO:0000256" key="20">
    <source>
        <dbReference type="SAM" id="MobiDB-lite"/>
    </source>
</evidence>
<dbReference type="Gene3D" id="3.40.1110.10">
    <property type="entry name" value="Calcium-transporting ATPase, cytoplasmic domain N"/>
    <property type="match status" value="1"/>
</dbReference>
<feature type="active site" description="4-aspartylphosphate intermediate" evidence="16">
    <location>
        <position position="610"/>
    </location>
</feature>
<feature type="binding site" evidence="17">
    <location>
        <position position="769"/>
    </location>
    <ligand>
        <name>ATP</name>
        <dbReference type="ChEBI" id="CHEBI:30616"/>
    </ligand>
</feature>
<dbReference type="Gene3D" id="2.70.150.10">
    <property type="entry name" value="Calcium-transporting ATPase, cytoplasmic transduction domain A"/>
    <property type="match status" value="1"/>
</dbReference>
<dbReference type="Gene3D" id="3.40.50.1000">
    <property type="entry name" value="HAD superfamily/HAD-like"/>
    <property type="match status" value="1"/>
</dbReference>
<feature type="binding site" evidence="17">
    <location>
        <position position="705"/>
    </location>
    <ligand>
        <name>ATP</name>
        <dbReference type="ChEBI" id="CHEBI:30616"/>
    </ligand>
</feature>
<feature type="binding site" evidence="17">
    <location>
        <position position="975"/>
    </location>
    <ligand>
        <name>ATP</name>
        <dbReference type="ChEBI" id="CHEBI:30616"/>
    </ligand>
</feature>
<evidence type="ECO:0000256" key="18">
    <source>
        <dbReference type="PIRSR" id="PIRSR606539-3"/>
    </source>
</evidence>
<evidence type="ECO:0000256" key="17">
    <source>
        <dbReference type="PIRSR" id="PIRSR606539-2"/>
    </source>
</evidence>
<dbReference type="SFLD" id="SFLDG00002">
    <property type="entry name" value="C1.7:_P-type_atpase_like"/>
    <property type="match status" value="1"/>
</dbReference>
<reference evidence="23" key="2">
    <citation type="journal article" date="2023" name="IMA Fungus">
        <title>Comparative genomic study of the Penicillium genus elucidates a diverse pangenome and 15 lateral gene transfer events.</title>
        <authorList>
            <person name="Petersen C."/>
            <person name="Sorensen T."/>
            <person name="Nielsen M.R."/>
            <person name="Sondergaard T.E."/>
            <person name="Sorensen J.L."/>
            <person name="Fitzpatrick D.A."/>
            <person name="Frisvad J.C."/>
            <person name="Nielsen K.L."/>
        </authorList>
    </citation>
    <scope>NUCLEOTIDE SEQUENCE</scope>
    <source>
        <strain evidence="23">IBT 21472</strain>
    </source>
</reference>
<evidence type="ECO:0000259" key="21">
    <source>
        <dbReference type="Pfam" id="PF16209"/>
    </source>
</evidence>
<comment type="similarity">
    <text evidence="3 19">Belongs to the cation transport ATPase (P-type) (TC 3.A.3) family. Type IV subfamily.</text>
</comment>
<dbReference type="PANTHER" id="PTHR24092">
    <property type="entry name" value="PROBABLE PHOSPHOLIPID-TRANSPORTING ATPASE"/>
    <property type="match status" value="1"/>
</dbReference>
<dbReference type="Pfam" id="PF16212">
    <property type="entry name" value="PhoLip_ATPase_C"/>
    <property type="match status" value="1"/>
</dbReference>
<dbReference type="EMBL" id="JAPZBO010000008">
    <property type="protein sequence ID" value="KAJ5307497.1"/>
    <property type="molecule type" value="Genomic_DNA"/>
</dbReference>
<keyword evidence="24" id="KW-1185">Reference proteome</keyword>
<evidence type="ECO:0000256" key="13">
    <source>
        <dbReference type="ARBA" id="ARBA00034036"/>
    </source>
</evidence>
<feature type="domain" description="P-type ATPase C-terminal" evidence="22">
    <location>
        <begin position="1027"/>
        <end position="1279"/>
    </location>
</feature>
<feature type="binding site" evidence="18">
    <location>
        <position position="612"/>
    </location>
    <ligand>
        <name>Mg(2+)</name>
        <dbReference type="ChEBI" id="CHEBI:18420"/>
    </ligand>
</feature>
<evidence type="ECO:0000256" key="15">
    <source>
        <dbReference type="ARBA" id="ARBA00051303"/>
    </source>
</evidence>
<accession>A0A9W9PR55</accession>
<protein>
    <recommendedName>
        <fullName evidence="19">Phospholipid-transporting ATPase</fullName>
        <ecNumber evidence="19">7.6.2.1</ecNumber>
    </recommendedName>
</protein>
<comment type="catalytic activity">
    <reaction evidence="14">
        <text>a 1,2-diacyl-sn-glycero-3-phosphoethanolamine(out) + ATP + H2O = a 1,2-diacyl-sn-glycero-3-phosphoethanolamine(in) + ADP + phosphate + H(+)</text>
        <dbReference type="Rhea" id="RHEA:66132"/>
        <dbReference type="ChEBI" id="CHEBI:15377"/>
        <dbReference type="ChEBI" id="CHEBI:15378"/>
        <dbReference type="ChEBI" id="CHEBI:30616"/>
        <dbReference type="ChEBI" id="CHEBI:43474"/>
        <dbReference type="ChEBI" id="CHEBI:64612"/>
        <dbReference type="ChEBI" id="CHEBI:456216"/>
    </reaction>
    <physiologicalReaction direction="left-to-right" evidence="14">
        <dbReference type="Rhea" id="RHEA:66133"/>
    </physiologicalReaction>
</comment>
<reference evidence="23" key="1">
    <citation type="submission" date="2022-12" db="EMBL/GenBank/DDBJ databases">
        <authorList>
            <person name="Petersen C."/>
        </authorList>
    </citation>
    <scope>NUCLEOTIDE SEQUENCE</scope>
    <source>
        <strain evidence="23">IBT 21472</strain>
    </source>
</reference>
<dbReference type="SFLD" id="SFLDF00027">
    <property type="entry name" value="p-type_atpase"/>
    <property type="match status" value="1"/>
</dbReference>
<evidence type="ECO:0000256" key="2">
    <source>
        <dbReference type="ARBA" id="ARBA00004166"/>
    </source>
</evidence>
<keyword evidence="12 19" id="KW-0472">Membrane</keyword>
<comment type="catalytic activity">
    <reaction evidence="13 19">
        <text>ATP + H2O + phospholipidSide 1 = ADP + phosphate + phospholipidSide 2.</text>
        <dbReference type="EC" id="7.6.2.1"/>
    </reaction>
</comment>
<comment type="cofactor">
    <cofactor evidence="1 18">
        <name>Mg(2+)</name>
        <dbReference type="ChEBI" id="CHEBI:18420"/>
    </cofactor>
</comment>
<feature type="transmembrane region" description="Helical" evidence="19">
    <location>
        <begin position="1177"/>
        <end position="1194"/>
    </location>
</feature>
<dbReference type="SUPFAM" id="SSF56784">
    <property type="entry name" value="HAD-like"/>
    <property type="match status" value="1"/>
</dbReference>
<dbReference type="SUPFAM" id="SSF81660">
    <property type="entry name" value="Metal cation-transporting ATPase, ATP-binding domain N"/>
    <property type="match status" value="1"/>
</dbReference>
<feature type="compositionally biased region" description="Polar residues" evidence="20">
    <location>
        <begin position="103"/>
        <end position="113"/>
    </location>
</feature>
<feature type="binding site" evidence="17">
    <location>
        <position position="981"/>
    </location>
    <ligand>
        <name>ATP</name>
        <dbReference type="ChEBI" id="CHEBI:30616"/>
    </ligand>
</feature>
<dbReference type="GO" id="GO:0005886">
    <property type="term" value="C:plasma membrane"/>
    <property type="evidence" value="ECO:0007669"/>
    <property type="project" value="TreeGrafter"/>
</dbReference>
<evidence type="ECO:0000256" key="9">
    <source>
        <dbReference type="ARBA" id="ARBA00022967"/>
    </source>
</evidence>
<evidence type="ECO:0000313" key="24">
    <source>
        <dbReference type="Proteomes" id="UP001147746"/>
    </source>
</evidence>
<feature type="transmembrane region" description="Helical" evidence="19">
    <location>
        <begin position="1206"/>
        <end position="1229"/>
    </location>
</feature>
<evidence type="ECO:0000256" key="10">
    <source>
        <dbReference type="ARBA" id="ARBA00022989"/>
    </source>
</evidence>
<feature type="binding site" evidence="17">
    <location>
        <position position="885"/>
    </location>
    <ligand>
        <name>ATP</name>
        <dbReference type="ChEBI" id="CHEBI:30616"/>
    </ligand>
</feature>
<evidence type="ECO:0000256" key="3">
    <source>
        <dbReference type="ARBA" id="ARBA00008109"/>
    </source>
</evidence>
<dbReference type="CDD" id="cd02073">
    <property type="entry name" value="P-type_ATPase_APLT_Dnf-like"/>
    <property type="match status" value="1"/>
</dbReference>
<dbReference type="GO" id="GO:0032456">
    <property type="term" value="P:endocytic recycling"/>
    <property type="evidence" value="ECO:0007669"/>
    <property type="project" value="TreeGrafter"/>
</dbReference>
<keyword evidence="11" id="KW-0333">Golgi apparatus</keyword>
<feature type="domain" description="P-type ATPase N-terminal" evidence="21">
    <location>
        <begin position="233"/>
        <end position="299"/>
    </location>
</feature>
<dbReference type="InterPro" id="IPR044492">
    <property type="entry name" value="P_typ_ATPase_HD_dom"/>
</dbReference>
<feature type="binding site" evidence="17">
    <location>
        <position position="612"/>
    </location>
    <ligand>
        <name>ATP</name>
        <dbReference type="ChEBI" id="CHEBI:30616"/>
    </ligand>
</feature>
<feature type="transmembrane region" description="Helical" evidence="19">
    <location>
        <begin position="1098"/>
        <end position="1120"/>
    </location>
</feature>
<dbReference type="GO" id="GO:0006892">
    <property type="term" value="P:post-Golgi vesicle-mediated transport"/>
    <property type="evidence" value="ECO:0007669"/>
    <property type="project" value="TreeGrafter"/>
</dbReference>
<keyword evidence="5 18" id="KW-0479">Metal-binding</keyword>
<dbReference type="SUPFAM" id="SSF81653">
    <property type="entry name" value="Calcium ATPase, transduction domain A"/>
    <property type="match status" value="1"/>
</dbReference>
<dbReference type="SFLD" id="SFLDS00003">
    <property type="entry name" value="Haloacid_Dehalogenase"/>
    <property type="match status" value="1"/>
</dbReference>
<feature type="region of interest" description="Disordered" evidence="20">
    <location>
        <begin position="1"/>
        <end position="113"/>
    </location>
</feature>
<sequence>MASGRPPGSHQPAGHDDDLLIDAGPTYNSGQPPPVNDEHLLQRFNIDDSDEPHAPPRPSVSYDQFVGSQPQQAGVHQHATPGPVHAGHLGAYPNDPYSEESMNRTYSQTSGLDNYNRYSFDELEDSHSGYYDLDADDDRIANVHHVRKGNERNSILGLGGGLMGKAKYMFGMGPHEYSEMDLPLTEAGARRATVDSTDAPVASKQRKKSSGSGLKSIFGRGKADPSTMGPRMIQINNPPANASHKFVSNYVSTAKYNIITFIPKFLFEQFSKYANLFFLLTAVLQQIPNVSPTSRYTTIVPLAIVLAVSAIKELVEDYKRRMSDRGLNNSKTQVLKGSSFHESKWIDVAVGDVVRVESEEPFPADLVLLASSEPEGLCYIETANLDGETNLKIKQAIPETAHLVSPSDLSRLSGRVRSEQPNSSLYTYEATMTMNAGGGEKELALAPDQLLLRGATLRNTPWIHGIVVFTGHETKLMRNATATPIKRTAVERMVNIQILMLVGILIALSVISSVGDLIIRQTAGNKLAYLDYGTVQPVKQFFMDLFTYWVLYSNLVPISLFVTIEIVKYFQAFLINSDLDIYYDKTDTPATCRTSSLVEELGQIEYIFSDKTGTLTCNQMEFKQCTIAGIQYGDDVSEDRRATGDDDDEFGVYDLKTLRQNAQSHPSRNAIQQFLTLLATCHTVIPERNANDPTKIKYQAASPDEGALVDGAAELGYRFTNRKPRSVIFEANGQEFEYELLAVCEFNSTRKRMSTIFRCPDGKIRVYCKGADTVILERLHPDNPTVETTLQHLEEYASEGLRTLCLAMREVPENEFQQWWQVFDKANTTVSGNRADELDKAAELIEKDFYLLGATAIEDRLQDGVPDTIHTLQTAGIKIWVLTGDRQETAINIGMSCKLISEDMTLLIINEESSEATRASLQKKMDAVNSQAGSGEIEALALIIDGKSLTFALEKDMEKLFLDLAVQCKAVVCCRVSPLQKALVVKLVKRHMKSLLLAIGDGANDVSMIQAAHVGVGISGMEGLQAARSADVAIGQFRFLRKLLLVHGAWSYSRISRVILYSFYKNITLYMTQFWYSFQNAFSGEVIYESWTLSFYNVLFTVLPPFAMGIFDQYISARMLDRYPQLYQLGQKGVFFKTHSFWAWVLNGFFHSLILYLVSELIFYWDLPMGDGKTAGHWVWGEALYTAVLATVLGKAALITNLWTKYTFIAIPGSMVIWLIFLPAYGFGAPAVGFSTEYYGTIPVLFKTPVFYLMALVLPCICLMRDYAWKYAKRMYYPQHYHHVQEIQKYNVQDYRPRMEQFQKAIRKVRQVQRMRKQRGYAFSQADDGGQMRVLNAYDTTQGRGRYGEMASSRTQAL</sequence>
<dbReference type="GO" id="GO:0016887">
    <property type="term" value="F:ATP hydrolysis activity"/>
    <property type="evidence" value="ECO:0007669"/>
    <property type="project" value="InterPro"/>
</dbReference>
<keyword evidence="8 18" id="KW-0460">Magnesium</keyword>
<evidence type="ECO:0000259" key="22">
    <source>
        <dbReference type="Pfam" id="PF16212"/>
    </source>
</evidence>
<feature type="transmembrane region" description="Helical" evidence="19">
    <location>
        <begin position="496"/>
        <end position="519"/>
    </location>
</feature>
<keyword evidence="10 19" id="KW-1133">Transmembrane helix</keyword>
<keyword evidence="9 19" id="KW-1278">Translocase</keyword>
<comment type="caution">
    <text evidence="23">The sequence shown here is derived from an EMBL/GenBank/DDBJ whole genome shotgun (WGS) entry which is preliminary data.</text>
</comment>
<organism evidence="23 24">
    <name type="scientific">Penicillium atrosanguineum</name>
    <dbReference type="NCBI Taxonomy" id="1132637"/>
    <lineage>
        <taxon>Eukaryota</taxon>
        <taxon>Fungi</taxon>
        <taxon>Dikarya</taxon>
        <taxon>Ascomycota</taxon>
        <taxon>Pezizomycotina</taxon>
        <taxon>Eurotiomycetes</taxon>
        <taxon>Eurotiomycetidae</taxon>
        <taxon>Eurotiales</taxon>
        <taxon>Aspergillaceae</taxon>
        <taxon>Penicillium</taxon>
    </lineage>
</organism>
<keyword evidence="7 17" id="KW-0067">ATP-binding</keyword>
<dbReference type="InterPro" id="IPR023214">
    <property type="entry name" value="HAD_sf"/>
</dbReference>
<feature type="binding site" evidence="18">
    <location>
        <position position="1001"/>
    </location>
    <ligand>
        <name>Mg(2+)</name>
        <dbReference type="ChEBI" id="CHEBI:18420"/>
    </ligand>
</feature>
<feature type="binding site" evidence="17">
    <location>
        <position position="883"/>
    </location>
    <ligand>
        <name>ATP</name>
        <dbReference type="ChEBI" id="CHEBI:30616"/>
    </ligand>
</feature>
<evidence type="ECO:0000256" key="5">
    <source>
        <dbReference type="ARBA" id="ARBA00022723"/>
    </source>
</evidence>
<dbReference type="InterPro" id="IPR008250">
    <property type="entry name" value="ATPase_P-typ_transduc_dom_A_sf"/>
</dbReference>
<dbReference type="GO" id="GO:0000287">
    <property type="term" value="F:magnesium ion binding"/>
    <property type="evidence" value="ECO:0007669"/>
    <property type="project" value="UniProtKB-UniRule"/>
</dbReference>
<dbReference type="NCBIfam" id="TIGR01652">
    <property type="entry name" value="ATPase-Plipid"/>
    <property type="match status" value="1"/>
</dbReference>
<dbReference type="OrthoDB" id="377733at2759"/>
<dbReference type="PRINTS" id="PR00119">
    <property type="entry name" value="CATATPASE"/>
</dbReference>
<dbReference type="FunFam" id="2.70.150.10:FF:000026">
    <property type="entry name" value="Phospholipid-transporting ATPase"/>
    <property type="match status" value="1"/>
</dbReference>
<dbReference type="Pfam" id="PF16209">
    <property type="entry name" value="PhoLip_ATPase_N"/>
    <property type="match status" value="1"/>
</dbReference>
<dbReference type="EC" id="7.6.2.1" evidence="19"/>
<evidence type="ECO:0000256" key="11">
    <source>
        <dbReference type="ARBA" id="ARBA00023034"/>
    </source>
</evidence>
<evidence type="ECO:0000313" key="23">
    <source>
        <dbReference type="EMBL" id="KAJ5307497.1"/>
    </source>
</evidence>
<feature type="binding site" evidence="17">
    <location>
        <position position="611"/>
    </location>
    <ligand>
        <name>ATP</name>
        <dbReference type="ChEBI" id="CHEBI:30616"/>
    </ligand>
</feature>
<feature type="binding site" evidence="18">
    <location>
        <position position="610"/>
    </location>
    <ligand>
        <name>Mg(2+)</name>
        <dbReference type="ChEBI" id="CHEBI:18420"/>
    </ligand>
</feature>
<dbReference type="SUPFAM" id="SSF81665">
    <property type="entry name" value="Calcium ATPase, transmembrane domain M"/>
    <property type="match status" value="1"/>
</dbReference>
<feature type="transmembrane region" description="Helical" evidence="19">
    <location>
        <begin position="1249"/>
        <end position="1268"/>
    </location>
</feature>
<feature type="binding site" evidence="17">
    <location>
        <position position="1004"/>
    </location>
    <ligand>
        <name>ATP</name>
        <dbReference type="ChEBI" id="CHEBI:30616"/>
    </ligand>
</feature>
<dbReference type="InterPro" id="IPR023299">
    <property type="entry name" value="ATPase_P-typ_cyto_dom_N"/>
</dbReference>
<keyword evidence="6 17" id="KW-0547">Nucleotide-binding</keyword>
<dbReference type="FunFam" id="3.40.1110.10:FF:000047">
    <property type="entry name" value="Phospholipid-transporting ATPase"/>
    <property type="match status" value="1"/>
</dbReference>
<dbReference type="GO" id="GO:0140326">
    <property type="term" value="F:ATPase-coupled intramembrane lipid transporter activity"/>
    <property type="evidence" value="ECO:0007669"/>
    <property type="project" value="UniProtKB-EC"/>
</dbReference>
<dbReference type="NCBIfam" id="TIGR01494">
    <property type="entry name" value="ATPase_P-type"/>
    <property type="match status" value="2"/>
</dbReference>
<dbReference type="Proteomes" id="UP001147746">
    <property type="component" value="Unassembled WGS sequence"/>
</dbReference>
<feature type="binding site" evidence="17">
    <location>
        <position position="884"/>
    </location>
    <ligand>
        <name>ATP</name>
        <dbReference type="ChEBI" id="CHEBI:30616"/>
    </ligand>
</feature>
<dbReference type="FunFam" id="3.40.50.1000:FF:000010">
    <property type="entry name" value="Phospholipid-transporting ATPase"/>
    <property type="match status" value="1"/>
</dbReference>
<comment type="catalytic activity">
    <reaction evidence="15">
        <text>a 1,2-diacyl-sn-glycero-3-phospho-L-serine(out) + ATP + H2O = a 1,2-diacyl-sn-glycero-3-phospho-L-serine(in) + ADP + phosphate + H(+)</text>
        <dbReference type="Rhea" id="RHEA:38567"/>
        <dbReference type="ChEBI" id="CHEBI:15377"/>
        <dbReference type="ChEBI" id="CHEBI:15378"/>
        <dbReference type="ChEBI" id="CHEBI:30616"/>
        <dbReference type="ChEBI" id="CHEBI:43474"/>
        <dbReference type="ChEBI" id="CHEBI:57262"/>
        <dbReference type="ChEBI" id="CHEBI:456216"/>
    </reaction>
    <physiologicalReaction direction="left-to-right" evidence="15">
        <dbReference type="Rhea" id="RHEA:38568"/>
    </physiologicalReaction>
</comment>
<dbReference type="InterPro" id="IPR032630">
    <property type="entry name" value="P_typ_ATPase_c"/>
</dbReference>
<dbReference type="InterPro" id="IPR023298">
    <property type="entry name" value="ATPase_P-typ_TM_dom_sf"/>
</dbReference>
<feature type="region of interest" description="Disordered" evidence="20">
    <location>
        <begin position="194"/>
        <end position="216"/>
    </location>
</feature>
<name>A0A9W9PR55_9EURO</name>
<dbReference type="InterPro" id="IPR036412">
    <property type="entry name" value="HAD-like_sf"/>
</dbReference>
<dbReference type="GO" id="GO:0045332">
    <property type="term" value="P:phospholipid translocation"/>
    <property type="evidence" value="ECO:0007669"/>
    <property type="project" value="TreeGrafter"/>
</dbReference>
<dbReference type="GO" id="GO:0005802">
    <property type="term" value="C:trans-Golgi network"/>
    <property type="evidence" value="ECO:0007669"/>
    <property type="project" value="TreeGrafter"/>
</dbReference>
<dbReference type="InterPro" id="IPR018303">
    <property type="entry name" value="ATPase_P-typ_P_site"/>
</dbReference>
<evidence type="ECO:0000256" key="7">
    <source>
        <dbReference type="ARBA" id="ARBA00022840"/>
    </source>
</evidence>
<dbReference type="InterPro" id="IPR001757">
    <property type="entry name" value="P_typ_ATPase"/>
</dbReference>
<feature type="binding site" evidence="17">
    <location>
        <position position="746"/>
    </location>
    <ligand>
        <name>ATP</name>
        <dbReference type="ChEBI" id="CHEBI:30616"/>
    </ligand>
</feature>
<evidence type="ECO:0000256" key="6">
    <source>
        <dbReference type="ARBA" id="ARBA00022741"/>
    </source>
</evidence>
<feature type="binding site" evidence="17">
    <location>
        <position position="610"/>
    </location>
    <ligand>
        <name>ATP</name>
        <dbReference type="ChEBI" id="CHEBI:30616"/>
    </ligand>
</feature>
<evidence type="ECO:0000256" key="14">
    <source>
        <dbReference type="ARBA" id="ARBA00049128"/>
    </source>
</evidence>
<comment type="subcellular location">
    <subcellularLocation>
        <location evidence="2">Golgi apparatus</location>
        <location evidence="2">trans-Golgi network membrane</location>
        <topology evidence="2">Multi-pass membrane protein</topology>
    </subcellularLocation>
    <subcellularLocation>
        <location evidence="19">Membrane</location>
        <topology evidence="19">Multi-pass membrane protein</topology>
    </subcellularLocation>
</comment>
<feature type="binding site" evidence="17">
    <location>
        <position position="1005"/>
    </location>
    <ligand>
        <name>ATP</name>
        <dbReference type="ChEBI" id="CHEBI:30616"/>
    </ligand>
</feature>
<evidence type="ECO:0000256" key="8">
    <source>
        <dbReference type="ARBA" id="ARBA00022842"/>
    </source>
</evidence>
<dbReference type="Pfam" id="PF13246">
    <property type="entry name" value="Cation_ATPase"/>
    <property type="match status" value="1"/>
</dbReference>
<dbReference type="InterPro" id="IPR032631">
    <property type="entry name" value="P-type_ATPase_N"/>
</dbReference>
<feature type="binding site" evidence="17">
    <location>
        <position position="802"/>
    </location>
    <ligand>
        <name>ATP</name>
        <dbReference type="ChEBI" id="CHEBI:30616"/>
    </ligand>
</feature>
<evidence type="ECO:0000256" key="16">
    <source>
        <dbReference type="PIRSR" id="PIRSR606539-1"/>
    </source>
</evidence>
<evidence type="ECO:0000256" key="12">
    <source>
        <dbReference type="ARBA" id="ARBA00023136"/>
    </source>
</evidence>
<keyword evidence="4 19" id="KW-0812">Transmembrane</keyword>
<evidence type="ECO:0000256" key="19">
    <source>
        <dbReference type="RuleBase" id="RU362033"/>
    </source>
</evidence>
<feature type="transmembrane region" description="Helical" evidence="19">
    <location>
        <begin position="1141"/>
        <end position="1165"/>
    </location>
</feature>
<dbReference type="InterPro" id="IPR006539">
    <property type="entry name" value="P-type_ATPase_IV"/>
</dbReference>
<proteinExistence type="inferred from homology"/>
<evidence type="ECO:0000256" key="1">
    <source>
        <dbReference type="ARBA" id="ARBA00001946"/>
    </source>
</evidence>